<evidence type="ECO:0000313" key="4">
    <source>
        <dbReference type="Proteomes" id="UP000887574"/>
    </source>
</evidence>
<dbReference type="InterPro" id="IPR003165">
    <property type="entry name" value="Piwi"/>
</dbReference>
<name>A0A915DWN8_9BILA</name>
<protein>
    <submittedName>
        <fullName evidence="5">Piwi domain-containing protein</fullName>
    </submittedName>
</protein>
<dbReference type="Gene3D" id="3.30.420.10">
    <property type="entry name" value="Ribonuclease H-like superfamily/Ribonuclease H"/>
    <property type="match status" value="1"/>
</dbReference>
<feature type="domain" description="PAZ" evidence="2">
    <location>
        <begin position="298"/>
        <end position="426"/>
    </location>
</feature>
<dbReference type="Gene3D" id="3.40.50.2300">
    <property type="match status" value="1"/>
</dbReference>
<dbReference type="Gene3D" id="2.170.260.10">
    <property type="entry name" value="paz domain"/>
    <property type="match status" value="1"/>
</dbReference>
<dbReference type="AlphaFoldDB" id="A0A915DWN8"/>
<evidence type="ECO:0000259" key="2">
    <source>
        <dbReference type="PROSITE" id="PS50821"/>
    </source>
</evidence>
<evidence type="ECO:0000256" key="1">
    <source>
        <dbReference type="SAM" id="MobiDB-lite"/>
    </source>
</evidence>
<dbReference type="SUPFAM" id="SSF101690">
    <property type="entry name" value="PAZ domain"/>
    <property type="match status" value="1"/>
</dbReference>
<dbReference type="InterPro" id="IPR036085">
    <property type="entry name" value="PAZ_dom_sf"/>
</dbReference>
<dbReference type="CDD" id="cd02846">
    <property type="entry name" value="PAZ_argonaute_like"/>
    <property type="match status" value="1"/>
</dbReference>
<dbReference type="PROSITE" id="PS50821">
    <property type="entry name" value="PAZ"/>
    <property type="match status" value="1"/>
</dbReference>
<dbReference type="PROSITE" id="PS50822">
    <property type="entry name" value="PIWI"/>
    <property type="match status" value="1"/>
</dbReference>
<dbReference type="Proteomes" id="UP000887574">
    <property type="component" value="Unplaced"/>
</dbReference>
<feature type="region of interest" description="Disordered" evidence="1">
    <location>
        <begin position="1"/>
        <end position="31"/>
    </location>
</feature>
<dbReference type="SUPFAM" id="SSF53098">
    <property type="entry name" value="Ribonuclease H-like"/>
    <property type="match status" value="1"/>
</dbReference>
<reference evidence="5" key="1">
    <citation type="submission" date="2022-11" db="UniProtKB">
        <authorList>
            <consortium name="WormBaseParasite"/>
        </authorList>
    </citation>
    <scope>IDENTIFICATION</scope>
</reference>
<dbReference type="GO" id="GO:0003723">
    <property type="term" value="F:RNA binding"/>
    <property type="evidence" value="ECO:0007669"/>
    <property type="project" value="InterPro"/>
</dbReference>
<dbReference type="InterPro" id="IPR012337">
    <property type="entry name" value="RNaseH-like_sf"/>
</dbReference>
<dbReference type="Pfam" id="PF02171">
    <property type="entry name" value="Piwi"/>
    <property type="match status" value="1"/>
</dbReference>
<dbReference type="WBParaSite" id="jg24275">
    <property type="protein sequence ID" value="jg24275"/>
    <property type="gene ID" value="jg24275"/>
</dbReference>
<sequence>MTDLPGSSRGGRAEATGSYKRQSSAERQAEREAELRQVQSIKLHDKIHNQHLFRNVEFDRGATRILLNGYRVELGKAVDVIHKFELKFWGTFEFRKKGVVEEEVKELSRGPRNDVATNNKRRLLWELYQLLILSNTHLFGEDPNRGHNIYDCGINFYSTNQIFAHLLTKEEFSIDQTQLPAEVQPYLGPRVKAIMASLNYVEQIDLRSNDGNFDSRDRSVAQFLDILTTQQILKDDRYFMFASKMFEKASNIGLGDDPRILKEGMQKNVRFIGDSPKMLFLCYRLMVAKKSAFFPAVPLVDFLQQYLNPTVPLEQALSQDRYLRKGANMIKAHPQLDIKSQMCNQLRYQCVTTHLPNQKMFIVYDLAAGSASRQRFEKDGQSTTVEAYFSQVYAINLRRPNLPCVIERRGTTTINYYPLEVLNIIAGQRVPRQKQNDITDKIISACLARPFEFRSNIERQKGKALLDENNNNFLREHKVRINREIETTDAERLFAPAIFYSANDVTQPGSDGSLDNWMMVGKMAQRDRHYVAPAQFPKVWATVVFQREVSEEDKRQFLQSLSRTAVTRGVQMRQPMNEAFDLKDIEYIKSRFNTFRQNHVEYVMYFTKNKTDYVHNIMKLMEIDYKIVTQNVTVPTLNKAIGKGARQSPLVIENILLKLNLKLGGINHSLATSQEFLQRNADKGILDNFLNLRWMNDCYMFLGLDLSHAAPQSFMQRQANQQTFEPTIVGVAYTLGHPVKMRGTYLLQESRVTYIQTLKDTIKMALYNFADERERFPTHMFVYRGGVSEGEYRIIVHREKSAFDAALDEIQEEVESGGNTFHRPNLTIIVVQRASNYRIVPFNVNRNAPAHAQNVPCGTVVDKQIMHPTLTEFLLVGHKTIQGTAHPARCTVVWNECQETPDNRVPLQDLEYITYSLCFTHGVVTSPVSVPAVLYSASDLAKRGRNNWKASNYDGDEYGSGRGKHFFDGPEDMLGHYYVDLTEQLKPKIVDKKFWA</sequence>
<proteinExistence type="predicted"/>
<dbReference type="PANTHER" id="PTHR22891">
    <property type="entry name" value="EUKARYOTIC TRANSLATION INITIATION FACTOR 2C"/>
    <property type="match status" value="1"/>
</dbReference>
<organism evidence="4 5">
    <name type="scientific">Ditylenchus dipsaci</name>
    <dbReference type="NCBI Taxonomy" id="166011"/>
    <lineage>
        <taxon>Eukaryota</taxon>
        <taxon>Metazoa</taxon>
        <taxon>Ecdysozoa</taxon>
        <taxon>Nematoda</taxon>
        <taxon>Chromadorea</taxon>
        <taxon>Rhabditida</taxon>
        <taxon>Tylenchina</taxon>
        <taxon>Tylenchomorpha</taxon>
        <taxon>Sphaerularioidea</taxon>
        <taxon>Anguinidae</taxon>
        <taxon>Anguininae</taxon>
        <taxon>Ditylenchus</taxon>
    </lineage>
</organism>
<evidence type="ECO:0000259" key="3">
    <source>
        <dbReference type="PROSITE" id="PS50822"/>
    </source>
</evidence>
<feature type="domain" description="Piwi" evidence="3">
    <location>
        <begin position="601"/>
        <end position="949"/>
    </location>
</feature>
<accession>A0A915DWN8</accession>
<dbReference type="InterPro" id="IPR036397">
    <property type="entry name" value="RNaseH_sf"/>
</dbReference>
<dbReference type="SMART" id="SM00950">
    <property type="entry name" value="Piwi"/>
    <property type="match status" value="1"/>
</dbReference>
<keyword evidence="4" id="KW-1185">Reference proteome</keyword>
<evidence type="ECO:0000313" key="5">
    <source>
        <dbReference type="WBParaSite" id="jg24275"/>
    </source>
</evidence>
<dbReference type="InterPro" id="IPR003100">
    <property type="entry name" value="PAZ_dom"/>
</dbReference>
<dbReference type="Pfam" id="PF02170">
    <property type="entry name" value="PAZ"/>
    <property type="match status" value="1"/>
</dbReference>